<dbReference type="InterPro" id="IPR003723">
    <property type="entry name" value="Precorrin-6x_reduct"/>
</dbReference>
<dbReference type="PANTHER" id="PTHR36925">
    <property type="entry name" value="COBALT-PRECORRIN-6A REDUCTASE"/>
    <property type="match status" value="1"/>
</dbReference>
<dbReference type="PANTHER" id="PTHR36925:SF1">
    <property type="entry name" value="COBALT-PRECORRIN-6A REDUCTASE"/>
    <property type="match status" value="1"/>
</dbReference>
<dbReference type="AlphaFoldDB" id="A0A5Q2MZK1"/>
<organism evidence="4 5">
    <name type="scientific">Heliorestis convoluta</name>
    <dbReference type="NCBI Taxonomy" id="356322"/>
    <lineage>
        <taxon>Bacteria</taxon>
        <taxon>Bacillati</taxon>
        <taxon>Bacillota</taxon>
        <taxon>Clostridia</taxon>
        <taxon>Eubacteriales</taxon>
        <taxon>Heliobacteriaceae</taxon>
        <taxon>Heliorestis</taxon>
    </lineage>
</organism>
<dbReference type="GO" id="GO:0009236">
    <property type="term" value="P:cobalamin biosynthetic process"/>
    <property type="evidence" value="ECO:0007669"/>
    <property type="project" value="UniProtKB-UniPathway"/>
</dbReference>
<evidence type="ECO:0000256" key="1">
    <source>
        <dbReference type="ARBA" id="ARBA00004953"/>
    </source>
</evidence>
<proteinExistence type="predicted"/>
<dbReference type="Pfam" id="PF02571">
    <property type="entry name" value="CbiJ"/>
    <property type="match status" value="1"/>
</dbReference>
<protein>
    <submittedName>
        <fullName evidence="4">Precorrin-6x reductase</fullName>
        <ecNumber evidence="4">1.3.1.54</ecNumber>
    </submittedName>
</protein>
<name>A0A5Q2MZK1_9FIRM</name>
<evidence type="ECO:0000313" key="5">
    <source>
        <dbReference type="Proteomes" id="UP000366051"/>
    </source>
</evidence>
<evidence type="ECO:0000256" key="2">
    <source>
        <dbReference type="ARBA" id="ARBA00022573"/>
    </source>
</evidence>
<dbReference type="Proteomes" id="UP000366051">
    <property type="component" value="Chromosome"/>
</dbReference>
<dbReference type="GO" id="GO:0016994">
    <property type="term" value="F:precorrin-6A reductase activity"/>
    <property type="evidence" value="ECO:0007669"/>
    <property type="project" value="UniProtKB-EC"/>
</dbReference>
<dbReference type="KEGG" id="hcv:FTV88_0721"/>
<dbReference type="PROSITE" id="PS51014">
    <property type="entry name" value="COBK_CBIJ"/>
    <property type="match status" value="1"/>
</dbReference>
<reference evidence="5" key="1">
    <citation type="submission" date="2019-11" db="EMBL/GenBank/DDBJ databases">
        <title>Genome sequence of Heliorestis convoluta strain HH, an alkaliphilic and minimalistic phototrophic bacterium from a soda lake in Egypt.</title>
        <authorList>
            <person name="Dewey E.D."/>
            <person name="Stokes L.M."/>
            <person name="Burchell B.M."/>
            <person name="Shaffer K.N."/>
            <person name="Huntington A.M."/>
            <person name="Baker J.M."/>
            <person name="Nadendla S."/>
            <person name="Giglio M.G."/>
            <person name="Touchman J.W."/>
            <person name="Blankenship R.E."/>
            <person name="Madigan M.T."/>
            <person name="Sattley W.M."/>
        </authorList>
    </citation>
    <scope>NUCLEOTIDE SEQUENCE [LARGE SCALE GENOMIC DNA]</scope>
    <source>
        <strain evidence="5">HH</strain>
    </source>
</reference>
<dbReference type="NCBIfam" id="TIGR00715">
    <property type="entry name" value="precor6x_red"/>
    <property type="match status" value="1"/>
</dbReference>
<keyword evidence="5" id="KW-1185">Reference proteome</keyword>
<dbReference type="RefSeq" id="WP_162007877.1">
    <property type="nucleotide sequence ID" value="NZ_CP045875.1"/>
</dbReference>
<comment type="pathway">
    <text evidence="1">Cofactor biosynthesis; adenosylcobalamin biosynthesis.</text>
</comment>
<dbReference type="UniPathway" id="UPA00148"/>
<sequence length="269" mass="30026">MIWLVAGTSEATKVLQKLLASKMPVVATVVSSYGAELITHPFSAALQKGYLKIHQEALSREAMDSFVKKYQVQALLDLSHPYARLASENLIDLASKRNLPYLRYERPSTALPKSPYLRVASTWSEALTYLEQAKAGEKVFLATGSRILAQAVPDLQSRHLVPFVRILPETDQIAHSQDLGLQPWQIIAMQGPFSYDLNKALFVHTGAQWLITKESGSPGGAIEKIQAALDSKMDIIVLKRPSLEYPQVTGDLEEVIKWAMQRQTKEIER</sequence>
<gene>
    <name evidence="4" type="primary">cobK</name>
    <name evidence="4" type="ORF">FTV88_0721</name>
</gene>
<keyword evidence="3 4" id="KW-0560">Oxidoreductase</keyword>
<evidence type="ECO:0000313" key="4">
    <source>
        <dbReference type="EMBL" id="QGG46899.1"/>
    </source>
</evidence>
<accession>A0A5Q2MZK1</accession>
<evidence type="ECO:0000256" key="3">
    <source>
        <dbReference type="ARBA" id="ARBA00023002"/>
    </source>
</evidence>
<keyword evidence="2" id="KW-0169">Cobalamin biosynthesis</keyword>
<dbReference type="EMBL" id="CP045875">
    <property type="protein sequence ID" value="QGG46899.1"/>
    <property type="molecule type" value="Genomic_DNA"/>
</dbReference>
<dbReference type="EC" id="1.3.1.54" evidence="4"/>